<feature type="domain" description="Two component regulator three Y" evidence="1">
    <location>
        <begin position="218"/>
        <end position="283"/>
    </location>
</feature>
<evidence type="ECO:0000313" key="3">
    <source>
        <dbReference type="Proteomes" id="UP000002730"/>
    </source>
</evidence>
<sequence>MNEINLKFQVNKNKGQESRVDIIVANPPKDNLLYKFIAGYNGTWDTIRDFAPETSIAWEPKEEGKYTIMVQAKEIESPKPFNYLAKVEYLVGDYKESLIKGAYIDKDRLTVGEKVNLIVDVTNLQVVYRYLIKENNQWAMVKNYSSENTLSITANRPGEYELLIECKSIDSTNNCDDFKVVKFQVQEPKKTEITGIRSLNPLLIANEEMIFEIDSSVEDNRLILYKFLKIDEEGRIKCLQDYSSKKILSYLENKPGKYKLLCYAKDMYSSNEFDDRAILVYEVKPYKNIKIENFTSDLSSPQIVNRDITFKAVVSGGHRLRYRFLIEGNESIDSGYICEDYYEWKAKKSGLYRVDLLVKDISSDREYEDTCSMDFIIEEGSSMPIVIKDVVCDKHTNMLVGETINMRIIADGGLELKYRYIVNKGNAEVERIEYGDIEWVNFTPEASGNYEIEIQVKDKYSLREYDCHYFVRIKAMNFMPAKIEHILLPPKEKYILGDILKVDVITQNTKETLLRYVTKIEGHLVEETEFIKEQQIVVAPKCSGRYTVEVFAKNIKSTNEYDDKKVVKLDIHDAYPITNTKIKAMDVKHLVNNVAEFSADCEGGKSVAYEFYLYEQEEWTLVQNYSRKNYYNFMPFKSGNYKLLVLTKSQHRNIGYEDYDILEFEVE</sequence>
<dbReference type="OrthoDB" id="1925648at2"/>
<dbReference type="AlphaFoldDB" id="D9SVJ7"/>
<dbReference type="Pfam" id="PF07495">
    <property type="entry name" value="Y_Y_Y"/>
    <property type="match status" value="5"/>
</dbReference>
<name>D9SVJ7_CLOC7</name>
<protein>
    <submittedName>
        <fullName evidence="2">Two component regulator three Y domain-containing protein</fullName>
    </submittedName>
</protein>
<evidence type="ECO:0000259" key="1">
    <source>
        <dbReference type="Pfam" id="PF07495"/>
    </source>
</evidence>
<feature type="domain" description="Two component regulator three Y" evidence="1">
    <location>
        <begin position="411"/>
        <end position="466"/>
    </location>
</feature>
<gene>
    <name evidence="2" type="ordered locus">Clocel_1368</name>
</gene>
<feature type="domain" description="Two component regulator three Y" evidence="1">
    <location>
        <begin position="30"/>
        <end position="89"/>
    </location>
</feature>
<dbReference type="RefSeq" id="WP_010076015.1">
    <property type="nucleotide sequence ID" value="NC_014393.1"/>
</dbReference>
<dbReference type="InterPro" id="IPR011123">
    <property type="entry name" value="Y_Y_Y"/>
</dbReference>
<dbReference type="STRING" id="573061.Clocel_1368"/>
<proteinExistence type="predicted"/>
<evidence type="ECO:0000313" key="2">
    <source>
        <dbReference type="EMBL" id="ADL51121.1"/>
    </source>
</evidence>
<dbReference type="KEGG" id="ccb:Clocel_1368"/>
<feature type="domain" description="Two component regulator three Y" evidence="1">
    <location>
        <begin position="122"/>
        <end position="185"/>
    </location>
</feature>
<feature type="domain" description="Two component regulator three Y" evidence="1">
    <location>
        <begin position="508"/>
        <end position="571"/>
    </location>
</feature>
<reference evidence="2 3" key="1">
    <citation type="submission" date="2010-08" db="EMBL/GenBank/DDBJ databases">
        <title>Complete sequence of Clostridium cellulovorans 743B.</title>
        <authorList>
            <consortium name="US DOE Joint Genome Institute"/>
            <person name="Lucas S."/>
            <person name="Copeland A."/>
            <person name="Lapidus A."/>
            <person name="Cheng J.-F."/>
            <person name="Bruce D."/>
            <person name="Goodwin L."/>
            <person name="Pitluck S."/>
            <person name="Chertkov O."/>
            <person name="Detter J.C."/>
            <person name="Han C."/>
            <person name="Tapia R."/>
            <person name="Land M."/>
            <person name="Hauser L."/>
            <person name="Chang Y.-J."/>
            <person name="Jeffries C."/>
            <person name="Kyrpides N."/>
            <person name="Ivanova N."/>
            <person name="Mikhailova N."/>
            <person name="Hemme C.L."/>
            <person name="Woyke T."/>
        </authorList>
    </citation>
    <scope>NUCLEOTIDE SEQUENCE [LARGE SCALE GENOMIC DNA]</scope>
    <source>
        <strain evidence="3">ATCC 35296 / DSM 3052 / OCM 3 / 743B</strain>
    </source>
</reference>
<dbReference type="eggNOG" id="COG0860">
    <property type="taxonomic scope" value="Bacteria"/>
</dbReference>
<dbReference type="Proteomes" id="UP000002730">
    <property type="component" value="Chromosome"/>
</dbReference>
<keyword evidence="3" id="KW-1185">Reference proteome</keyword>
<organism evidence="2 3">
    <name type="scientific">Clostridium cellulovorans (strain ATCC 35296 / DSM 3052 / OCM 3 / 743B)</name>
    <dbReference type="NCBI Taxonomy" id="573061"/>
    <lineage>
        <taxon>Bacteria</taxon>
        <taxon>Bacillati</taxon>
        <taxon>Bacillota</taxon>
        <taxon>Clostridia</taxon>
        <taxon>Eubacteriales</taxon>
        <taxon>Clostridiaceae</taxon>
        <taxon>Clostridium</taxon>
    </lineage>
</organism>
<accession>D9SVJ7</accession>
<dbReference type="EMBL" id="CP002160">
    <property type="protein sequence ID" value="ADL51121.1"/>
    <property type="molecule type" value="Genomic_DNA"/>
</dbReference>
<dbReference type="NCBIfam" id="NF010681">
    <property type="entry name" value="PRK14081.1"/>
    <property type="match status" value="1"/>
</dbReference>
<dbReference type="HOGENOM" id="CLU_411448_0_0_9"/>